<feature type="domain" description="P/Homo B" evidence="3">
    <location>
        <begin position="1"/>
        <end position="62"/>
    </location>
</feature>
<evidence type="ECO:0000256" key="2">
    <source>
        <dbReference type="ARBA" id="ARBA00022801"/>
    </source>
</evidence>
<dbReference type="GO" id="GO:0004177">
    <property type="term" value="F:aminopeptidase activity"/>
    <property type="evidence" value="ECO:0007669"/>
    <property type="project" value="UniProtKB-KW"/>
</dbReference>
<dbReference type="InterPro" id="IPR008979">
    <property type="entry name" value="Galactose-bd-like_sf"/>
</dbReference>
<dbReference type="SUPFAM" id="SSF49785">
    <property type="entry name" value="Galactose-binding domain-like"/>
    <property type="match status" value="1"/>
</dbReference>
<evidence type="ECO:0000256" key="1">
    <source>
        <dbReference type="ARBA" id="ARBA00022670"/>
    </source>
</evidence>
<dbReference type="RefSeq" id="WP_181871671.1">
    <property type="nucleotide sequence ID" value="NZ_QOIL01000036.1"/>
</dbReference>
<keyword evidence="4" id="KW-0031">Aminopeptidase</keyword>
<dbReference type="EMBL" id="QOIL01000036">
    <property type="protein sequence ID" value="RCG18642.1"/>
    <property type="molecule type" value="Genomic_DNA"/>
</dbReference>
<proteinExistence type="predicted"/>
<dbReference type="GO" id="GO:0006508">
    <property type="term" value="P:proteolysis"/>
    <property type="evidence" value="ECO:0007669"/>
    <property type="project" value="UniProtKB-KW"/>
</dbReference>
<protein>
    <submittedName>
        <fullName evidence="4">Aminopeptidase</fullName>
    </submittedName>
</protein>
<keyword evidence="5" id="KW-1185">Reference proteome</keyword>
<dbReference type="GO" id="GO:0004252">
    <property type="term" value="F:serine-type endopeptidase activity"/>
    <property type="evidence" value="ECO:0007669"/>
    <property type="project" value="InterPro"/>
</dbReference>
<evidence type="ECO:0000313" key="4">
    <source>
        <dbReference type="EMBL" id="RCG18642.1"/>
    </source>
</evidence>
<name>A0A367ELR9_9ACTN</name>
<keyword evidence="2" id="KW-0378">Hydrolase</keyword>
<evidence type="ECO:0000313" key="5">
    <source>
        <dbReference type="Proteomes" id="UP000253094"/>
    </source>
</evidence>
<organism evidence="4 5">
    <name type="scientific">Sphaerisporangium album</name>
    <dbReference type="NCBI Taxonomy" id="509200"/>
    <lineage>
        <taxon>Bacteria</taxon>
        <taxon>Bacillati</taxon>
        <taxon>Actinomycetota</taxon>
        <taxon>Actinomycetes</taxon>
        <taxon>Streptosporangiales</taxon>
        <taxon>Streptosporangiaceae</taxon>
        <taxon>Sphaerisporangium</taxon>
    </lineage>
</organism>
<dbReference type="Gene3D" id="2.60.120.260">
    <property type="entry name" value="Galactose-binding domain-like"/>
    <property type="match status" value="1"/>
</dbReference>
<gene>
    <name evidence="4" type="ORF">DQ384_38730</name>
</gene>
<dbReference type="Pfam" id="PF01483">
    <property type="entry name" value="P_proprotein"/>
    <property type="match status" value="1"/>
</dbReference>
<comment type="caution">
    <text evidence="4">The sequence shown here is derived from an EMBL/GenBank/DDBJ whole genome shotgun (WGS) entry which is preliminary data.</text>
</comment>
<sequence>RLRGPSGTYYTVKSSGGTSCTSFGTRNYSVPVSQTAAGTWTLEVADQYSLDTGFLDSWSITL</sequence>
<evidence type="ECO:0000259" key="3">
    <source>
        <dbReference type="PROSITE" id="PS51829"/>
    </source>
</evidence>
<dbReference type="AlphaFoldDB" id="A0A367ELR9"/>
<dbReference type="InterPro" id="IPR002884">
    <property type="entry name" value="P_dom"/>
</dbReference>
<reference evidence="4 5" key="1">
    <citation type="submission" date="2018-06" db="EMBL/GenBank/DDBJ databases">
        <title>Sphaerisporangium craniellae sp. nov., isolated from a marine sponge in the South China Sea.</title>
        <authorList>
            <person name="Li L."/>
        </authorList>
    </citation>
    <scope>NUCLEOTIDE SEQUENCE [LARGE SCALE GENOMIC DNA]</scope>
    <source>
        <strain evidence="4 5">CCTCC AA 208026</strain>
    </source>
</reference>
<accession>A0A367ELR9</accession>
<feature type="non-terminal residue" evidence="4">
    <location>
        <position position="1"/>
    </location>
</feature>
<keyword evidence="1" id="KW-0645">Protease</keyword>
<dbReference type="PROSITE" id="PS51829">
    <property type="entry name" value="P_HOMO_B"/>
    <property type="match status" value="1"/>
</dbReference>
<dbReference type="Proteomes" id="UP000253094">
    <property type="component" value="Unassembled WGS sequence"/>
</dbReference>